<gene>
    <name evidence="1" type="ORF">ANE_LOCUS15236</name>
</gene>
<sequence>MRRLVGFLEKEKYYIYILIPSPLSTLPRRIKWCKEDFSPDEWRRGVDVKWDIDNSPIRKELVQFQVSKQLFVNVQKSLRVLDPSLYIRSFVGYGDLKSRSTEPQKVLLENSGIDFVQVDPQERLSSAVKQFQKEKANAEQFALANPSNKTQLALAKQFLAQYFTALGIQAPVQPAPNPQPLPGLRPNQPALNAQAPPIFLGPCVWPNRSITQPNTVRPKSAWPKTAEPKTHYPIQKRKFNVLLSKMRLTKPELVNAVTDHCIWTGMQGGNWSK</sequence>
<proteinExistence type="predicted"/>
<evidence type="ECO:0000313" key="1">
    <source>
        <dbReference type="EMBL" id="VVB04792.1"/>
    </source>
</evidence>
<evidence type="ECO:0000313" key="2">
    <source>
        <dbReference type="Proteomes" id="UP000489600"/>
    </source>
</evidence>
<accession>A0A565BTT6</accession>
<keyword evidence="2" id="KW-1185">Reference proteome</keyword>
<organism evidence="1 2">
    <name type="scientific">Arabis nemorensis</name>
    <dbReference type="NCBI Taxonomy" id="586526"/>
    <lineage>
        <taxon>Eukaryota</taxon>
        <taxon>Viridiplantae</taxon>
        <taxon>Streptophyta</taxon>
        <taxon>Embryophyta</taxon>
        <taxon>Tracheophyta</taxon>
        <taxon>Spermatophyta</taxon>
        <taxon>Magnoliopsida</taxon>
        <taxon>eudicotyledons</taxon>
        <taxon>Gunneridae</taxon>
        <taxon>Pentapetalae</taxon>
        <taxon>rosids</taxon>
        <taxon>malvids</taxon>
        <taxon>Brassicales</taxon>
        <taxon>Brassicaceae</taxon>
        <taxon>Arabideae</taxon>
        <taxon>Arabis</taxon>
    </lineage>
</organism>
<dbReference type="Proteomes" id="UP000489600">
    <property type="component" value="Unassembled WGS sequence"/>
</dbReference>
<comment type="caution">
    <text evidence="1">The sequence shown here is derived from an EMBL/GenBank/DDBJ whole genome shotgun (WGS) entry which is preliminary data.</text>
</comment>
<protein>
    <submittedName>
        <fullName evidence="1">Uncharacterized protein</fullName>
    </submittedName>
</protein>
<dbReference type="EMBL" id="CABITT030000005">
    <property type="protein sequence ID" value="VVB04792.1"/>
    <property type="molecule type" value="Genomic_DNA"/>
</dbReference>
<name>A0A565BTT6_9BRAS</name>
<dbReference type="AlphaFoldDB" id="A0A565BTT6"/>
<reference evidence="1" key="1">
    <citation type="submission" date="2019-07" db="EMBL/GenBank/DDBJ databases">
        <authorList>
            <person name="Dittberner H."/>
        </authorList>
    </citation>
    <scope>NUCLEOTIDE SEQUENCE [LARGE SCALE GENOMIC DNA]</scope>
</reference>